<gene>
    <name evidence="1" type="ORF">PG994_013863</name>
</gene>
<organism evidence="1 2">
    <name type="scientific">Apiospora phragmitis</name>
    <dbReference type="NCBI Taxonomy" id="2905665"/>
    <lineage>
        <taxon>Eukaryota</taxon>
        <taxon>Fungi</taxon>
        <taxon>Dikarya</taxon>
        <taxon>Ascomycota</taxon>
        <taxon>Pezizomycotina</taxon>
        <taxon>Sordariomycetes</taxon>
        <taxon>Xylariomycetidae</taxon>
        <taxon>Amphisphaeriales</taxon>
        <taxon>Apiosporaceae</taxon>
        <taxon>Apiospora</taxon>
    </lineage>
</organism>
<sequence>MARETISRSGAATDRGGLEWGLKLRVLCWGRSTPSSRAVVNSAIAASWDPNGEILETTRQMPGTNIDKIRRDPLGELEALQCAPVHGLETQRPPPAESAALDPPEVVPVLGLDVSPFALVELVSPKLQGLESGVVVWGGGVSLSLLFAAAVTACEREGKVLTVLDGVTAGEKMIMHGSHGGQMVPARDAGFEDSIGWAAGIIGNAGGGPKCHDEY</sequence>
<keyword evidence="2" id="KW-1185">Reference proteome</keyword>
<dbReference type="EMBL" id="JAQQWL010000015">
    <property type="protein sequence ID" value="KAK8040856.1"/>
    <property type="molecule type" value="Genomic_DNA"/>
</dbReference>
<dbReference type="GeneID" id="92098335"/>
<protein>
    <submittedName>
        <fullName evidence="1">Uncharacterized protein</fullName>
    </submittedName>
</protein>
<reference evidence="1 2" key="1">
    <citation type="submission" date="2023-01" db="EMBL/GenBank/DDBJ databases">
        <title>Analysis of 21 Apiospora genomes using comparative genomics revels a genus with tremendous synthesis potential of carbohydrate active enzymes and secondary metabolites.</title>
        <authorList>
            <person name="Sorensen T."/>
        </authorList>
    </citation>
    <scope>NUCLEOTIDE SEQUENCE [LARGE SCALE GENOMIC DNA]</scope>
    <source>
        <strain evidence="1 2">CBS 135458</strain>
    </source>
</reference>
<proteinExistence type="predicted"/>
<dbReference type="Proteomes" id="UP001480595">
    <property type="component" value="Unassembled WGS sequence"/>
</dbReference>
<evidence type="ECO:0000313" key="2">
    <source>
        <dbReference type="Proteomes" id="UP001480595"/>
    </source>
</evidence>
<name>A0ABR1T2P8_9PEZI</name>
<accession>A0ABR1T2P8</accession>
<comment type="caution">
    <text evidence="1">The sequence shown here is derived from an EMBL/GenBank/DDBJ whole genome shotgun (WGS) entry which is preliminary data.</text>
</comment>
<evidence type="ECO:0000313" key="1">
    <source>
        <dbReference type="EMBL" id="KAK8040856.1"/>
    </source>
</evidence>
<dbReference type="RefSeq" id="XP_066708401.1">
    <property type="nucleotide sequence ID" value="XM_066865272.1"/>
</dbReference>